<keyword evidence="2" id="KW-1185">Reference proteome</keyword>
<gene>
    <name evidence="1" type="ORF">TNCV_4661221</name>
</gene>
<comment type="caution">
    <text evidence="1">The sequence shown here is derived from an EMBL/GenBank/DDBJ whole genome shotgun (WGS) entry which is preliminary data.</text>
</comment>
<name>A0A8X6VK47_TRICX</name>
<accession>A0A8X6VK47</accession>
<dbReference type="EMBL" id="BMAU01021284">
    <property type="protein sequence ID" value="GFY08930.1"/>
    <property type="molecule type" value="Genomic_DNA"/>
</dbReference>
<evidence type="ECO:0000313" key="2">
    <source>
        <dbReference type="Proteomes" id="UP000887159"/>
    </source>
</evidence>
<protein>
    <submittedName>
        <fullName evidence="1">Uncharacterized protein</fullName>
    </submittedName>
</protein>
<sequence length="105" mass="11352">MSNTANVVGVALTVAPSVVTAYTNLAYSHPETLGYNAVDNIQDECTLSEPGIHESYSTEVGCCEYPWQSSYSKTVSLGAECYEETTVVPRLSKLDTTAIRTSHLI</sequence>
<evidence type="ECO:0000313" key="1">
    <source>
        <dbReference type="EMBL" id="GFY08930.1"/>
    </source>
</evidence>
<proteinExistence type="predicted"/>
<dbReference type="Proteomes" id="UP000887159">
    <property type="component" value="Unassembled WGS sequence"/>
</dbReference>
<reference evidence="1" key="1">
    <citation type="submission" date="2020-08" db="EMBL/GenBank/DDBJ databases">
        <title>Multicomponent nature underlies the extraordinary mechanical properties of spider dragline silk.</title>
        <authorList>
            <person name="Kono N."/>
            <person name="Nakamura H."/>
            <person name="Mori M."/>
            <person name="Yoshida Y."/>
            <person name="Ohtoshi R."/>
            <person name="Malay A.D."/>
            <person name="Moran D.A.P."/>
            <person name="Tomita M."/>
            <person name="Numata K."/>
            <person name="Arakawa K."/>
        </authorList>
    </citation>
    <scope>NUCLEOTIDE SEQUENCE</scope>
</reference>
<organism evidence="1 2">
    <name type="scientific">Trichonephila clavipes</name>
    <name type="common">Golden silk orbweaver</name>
    <name type="synonym">Nephila clavipes</name>
    <dbReference type="NCBI Taxonomy" id="2585209"/>
    <lineage>
        <taxon>Eukaryota</taxon>
        <taxon>Metazoa</taxon>
        <taxon>Ecdysozoa</taxon>
        <taxon>Arthropoda</taxon>
        <taxon>Chelicerata</taxon>
        <taxon>Arachnida</taxon>
        <taxon>Araneae</taxon>
        <taxon>Araneomorphae</taxon>
        <taxon>Entelegynae</taxon>
        <taxon>Araneoidea</taxon>
        <taxon>Nephilidae</taxon>
        <taxon>Trichonephila</taxon>
    </lineage>
</organism>
<dbReference type="AlphaFoldDB" id="A0A8X6VK47"/>